<dbReference type="PANTHER" id="PTHR10825:SF29">
    <property type="entry name" value="POLYCOMB GROUP RING FINGER PROTEIN 1"/>
    <property type="match status" value="1"/>
</dbReference>
<organism evidence="1 2">
    <name type="scientific">Mya arenaria</name>
    <name type="common">Soft-shell clam</name>
    <dbReference type="NCBI Taxonomy" id="6604"/>
    <lineage>
        <taxon>Eukaryota</taxon>
        <taxon>Metazoa</taxon>
        <taxon>Spiralia</taxon>
        <taxon>Lophotrochozoa</taxon>
        <taxon>Mollusca</taxon>
        <taxon>Bivalvia</taxon>
        <taxon>Autobranchia</taxon>
        <taxon>Heteroconchia</taxon>
        <taxon>Euheterodonta</taxon>
        <taxon>Imparidentia</taxon>
        <taxon>Neoheterodontei</taxon>
        <taxon>Myida</taxon>
        <taxon>Myoidea</taxon>
        <taxon>Myidae</taxon>
        <taxon>Mya</taxon>
    </lineage>
</organism>
<dbReference type="InterPro" id="IPR011042">
    <property type="entry name" value="6-blade_b-propeller_TolB-like"/>
</dbReference>
<name>A0ABY7FKT7_MYAAR</name>
<sequence length="464" mass="52972">MEKPALECQESALNMGEPALECQLSALNMDKPALECQEDAFNIDNPELKCQEDALNTDKPALECKESVSNMATQTLEEDFWLSSTSAEDNEDCDICDVKQKAIKHCSQCKQYFCVKCLKVHAKIRITKVHKVCKMDEGMRSASVAFNTPGQGYGITKFDNGLALVQKVDSNFLTTAWQIQCYILDGRRKLQILYDQEGLPLFEQPEYLTSNTEENILYATDTKKNVLYAFDTKGSILFKFHSEDMISPKGLITDNEENIYIACKGRILQLEQNGVKYRTILRLKKEMENNCIENVYFDSESSQLAVIEDNQHGSDIIVRMTDVNPHIICSLCFGYFIDATTIVECLHTLHETQPLLNLRADRTLQDIVYKLVPGLFENMTYKLRSMEKKFVRCSIRVLIAHLIAIIRRKLDIPDQLNLKMLVGKVELDDDMSMKQVYLIPAPWCSSTDCQCQDEVSMETKMCCH</sequence>
<dbReference type="PANTHER" id="PTHR10825">
    <property type="entry name" value="RING FINGER DOMAIN-CONTAINING, POLYCOMB GROUP COMPONENT"/>
    <property type="match status" value="1"/>
</dbReference>
<proteinExistence type="predicted"/>
<gene>
    <name evidence="1" type="ORF">MAR_015763</name>
</gene>
<dbReference type="Gene3D" id="3.10.20.90">
    <property type="entry name" value="Phosphatidylinositol 3-kinase Catalytic Subunit, Chain A, domain 1"/>
    <property type="match status" value="1"/>
</dbReference>
<evidence type="ECO:0000313" key="2">
    <source>
        <dbReference type="Proteomes" id="UP001164746"/>
    </source>
</evidence>
<dbReference type="CDD" id="cd19757">
    <property type="entry name" value="Bbox1"/>
    <property type="match status" value="1"/>
</dbReference>
<dbReference type="SUPFAM" id="SSF63829">
    <property type="entry name" value="Calcium-dependent phosphotriesterase"/>
    <property type="match status" value="1"/>
</dbReference>
<dbReference type="Gene3D" id="2.120.10.30">
    <property type="entry name" value="TolB, C-terminal domain"/>
    <property type="match status" value="1"/>
</dbReference>
<accession>A0ABY7FKT7</accession>
<dbReference type="EMBL" id="CP111023">
    <property type="protein sequence ID" value="WAR21789.1"/>
    <property type="molecule type" value="Genomic_DNA"/>
</dbReference>
<evidence type="ECO:0000313" key="1">
    <source>
        <dbReference type="EMBL" id="WAR21789.1"/>
    </source>
</evidence>
<dbReference type="Proteomes" id="UP001164746">
    <property type="component" value="Chromosome 12"/>
</dbReference>
<protein>
    <submittedName>
        <fullName evidence="1">BMI1-like protein</fullName>
    </submittedName>
</protein>
<reference evidence="1" key="1">
    <citation type="submission" date="2022-11" db="EMBL/GenBank/DDBJ databases">
        <title>Centuries of genome instability and evolution in soft-shell clam transmissible cancer (bioRxiv).</title>
        <authorList>
            <person name="Hart S.F.M."/>
            <person name="Yonemitsu M.A."/>
            <person name="Giersch R.M."/>
            <person name="Beal B.F."/>
            <person name="Arriagada G."/>
            <person name="Davis B.W."/>
            <person name="Ostrander E.A."/>
            <person name="Goff S.P."/>
            <person name="Metzger M.J."/>
        </authorList>
    </citation>
    <scope>NUCLEOTIDE SEQUENCE</scope>
    <source>
        <strain evidence="1">MELC-2E11</strain>
        <tissue evidence="1">Siphon/mantle</tissue>
    </source>
</reference>
<keyword evidence="2" id="KW-1185">Reference proteome</keyword>